<feature type="transmembrane region" description="Helical" evidence="1">
    <location>
        <begin position="48"/>
        <end position="65"/>
    </location>
</feature>
<dbReference type="EMBL" id="CAXHTB010000026">
    <property type="protein sequence ID" value="CAL0335165.1"/>
    <property type="molecule type" value="Genomic_DNA"/>
</dbReference>
<comment type="caution">
    <text evidence="2">The sequence shown here is derived from an EMBL/GenBank/DDBJ whole genome shotgun (WGS) entry which is preliminary data.</text>
</comment>
<evidence type="ECO:0000256" key="1">
    <source>
        <dbReference type="SAM" id="Phobius"/>
    </source>
</evidence>
<reference evidence="2 3" key="1">
    <citation type="submission" date="2024-03" db="EMBL/GenBank/DDBJ databases">
        <authorList>
            <person name="Martinez-Hernandez J."/>
        </authorList>
    </citation>
    <scope>NUCLEOTIDE SEQUENCE [LARGE SCALE GENOMIC DNA]</scope>
</reference>
<keyword evidence="1" id="KW-0812">Transmembrane</keyword>
<accession>A0AAV1YMP1</accession>
<keyword evidence="1" id="KW-1133">Transmembrane helix</keyword>
<protein>
    <submittedName>
        <fullName evidence="2">Uncharacterized protein</fullName>
    </submittedName>
</protein>
<evidence type="ECO:0000313" key="2">
    <source>
        <dbReference type="EMBL" id="CAL0335165.1"/>
    </source>
</evidence>
<gene>
    <name evidence="2" type="ORF">LLUT_LOCUS36225</name>
</gene>
<evidence type="ECO:0000313" key="3">
    <source>
        <dbReference type="Proteomes" id="UP001497480"/>
    </source>
</evidence>
<proteinExistence type="predicted"/>
<dbReference type="AlphaFoldDB" id="A0AAV1YMP1"/>
<dbReference type="Proteomes" id="UP001497480">
    <property type="component" value="Unassembled WGS sequence"/>
</dbReference>
<keyword evidence="1" id="KW-0472">Membrane</keyword>
<organism evidence="2 3">
    <name type="scientific">Lupinus luteus</name>
    <name type="common">European yellow lupine</name>
    <dbReference type="NCBI Taxonomy" id="3873"/>
    <lineage>
        <taxon>Eukaryota</taxon>
        <taxon>Viridiplantae</taxon>
        <taxon>Streptophyta</taxon>
        <taxon>Embryophyta</taxon>
        <taxon>Tracheophyta</taxon>
        <taxon>Spermatophyta</taxon>
        <taxon>Magnoliopsida</taxon>
        <taxon>eudicotyledons</taxon>
        <taxon>Gunneridae</taxon>
        <taxon>Pentapetalae</taxon>
        <taxon>rosids</taxon>
        <taxon>fabids</taxon>
        <taxon>Fabales</taxon>
        <taxon>Fabaceae</taxon>
        <taxon>Papilionoideae</taxon>
        <taxon>50 kb inversion clade</taxon>
        <taxon>genistoids sensu lato</taxon>
        <taxon>core genistoids</taxon>
        <taxon>Genisteae</taxon>
        <taxon>Lupinus</taxon>
    </lineage>
</organism>
<name>A0AAV1YMP1_LUPLU</name>
<sequence>MEATKDKPLIGIVIVAGPGSMDEEDNKIPLFTLGKNDFDYNMFMGFKYTRFVVIGYIQMVIVVLSRNRGIGKVFRGAEW</sequence>
<keyword evidence="3" id="KW-1185">Reference proteome</keyword>